<dbReference type="EMBL" id="GBXM01056463">
    <property type="protein sequence ID" value="JAH52114.1"/>
    <property type="molecule type" value="Transcribed_RNA"/>
</dbReference>
<reference evidence="2" key="1">
    <citation type="submission" date="2014-11" db="EMBL/GenBank/DDBJ databases">
        <authorList>
            <person name="Amaro Gonzalez C."/>
        </authorList>
    </citation>
    <scope>NUCLEOTIDE SEQUENCE</scope>
</reference>
<feature type="transmembrane region" description="Helical" evidence="1">
    <location>
        <begin position="14"/>
        <end position="32"/>
    </location>
</feature>
<organism evidence="2">
    <name type="scientific">Anguilla anguilla</name>
    <name type="common">European freshwater eel</name>
    <name type="synonym">Muraena anguilla</name>
    <dbReference type="NCBI Taxonomy" id="7936"/>
    <lineage>
        <taxon>Eukaryota</taxon>
        <taxon>Metazoa</taxon>
        <taxon>Chordata</taxon>
        <taxon>Craniata</taxon>
        <taxon>Vertebrata</taxon>
        <taxon>Euteleostomi</taxon>
        <taxon>Actinopterygii</taxon>
        <taxon>Neopterygii</taxon>
        <taxon>Teleostei</taxon>
        <taxon>Anguilliformes</taxon>
        <taxon>Anguillidae</taxon>
        <taxon>Anguilla</taxon>
    </lineage>
</organism>
<evidence type="ECO:0000256" key="1">
    <source>
        <dbReference type="SAM" id="Phobius"/>
    </source>
</evidence>
<dbReference type="AlphaFoldDB" id="A0A0E9TEK1"/>
<evidence type="ECO:0000313" key="2">
    <source>
        <dbReference type="EMBL" id="JAH52114.1"/>
    </source>
</evidence>
<sequence length="33" mass="3850">MFLLQLFYVLRESVSGLLGAFQVDVVLIVWVFF</sequence>
<proteinExistence type="predicted"/>
<reference evidence="2" key="2">
    <citation type="journal article" date="2015" name="Fish Shellfish Immunol.">
        <title>Early steps in the European eel (Anguilla anguilla)-Vibrio vulnificus interaction in the gills: Role of the RtxA13 toxin.</title>
        <authorList>
            <person name="Callol A."/>
            <person name="Pajuelo D."/>
            <person name="Ebbesson L."/>
            <person name="Teles M."/>
            <person name="MacKenzie S."/>
            <person name="Amaro C."/>
        </authorList>
    </citation>
    <scope>NUCLEOTIDE SEQUENCE</scope>
</reference>
<keyword evidence="1" id="KW-0472">Membrane</keyword>
<keyword evidence="1" id="KW-0812">Transmembrane</keyword>
<keyword evidence="1" id="KW-1133">Transmembrane helix</keyword>
<accession>A0A0E9TEK1</accession>
<name>A0A0E9TEK1_ANGAN</name>
<protein>
    <submittedName>
        <fullName evidence="2">Uncharacterized protein</fullName>
    </submittedName>
</protein>